<protein>
    <submittedName>
        <fullName evidence="2">DUF748 domain-containing protein</fullName>
    </submittedName>
</protein>
<reference evidence="2" key="2">
    <citation type="journal article" date="2022" name="Microbiol. Resour. Announc.">
        <title>Metagenome Sequencing to Explore Phylogenomics of Terrestrial Cyanobacteria.</title>
        <authorList>
            <person name="Ward R.D."/>
            <person name="Stajich J.E."/>
            <person name="Johansen J.R."/>
            <person name="Huntemann M."/>
            <person name="Clum A."/>
            <person name="Foster B."/>
            <person name="Foster B."/>
            <person name="Roux S."/>
            <person name="Palaniappan K."/>
            <person name="Varghese N."/>
            <person name="Mukherjee S."/>
            <person name="Reddy T.B.K."/>
            <person name="Daum C."/>
            <person name="Copeland A."/>
            <person name="Chen I.A."/>
            <person name="Ivanova N.N."/>
            <person name="Kyrpides N.C."/>
            <person name="Shapiro N."/>
            <person name="Eloe-Fadrosh E.A."/>
            <person name="Pietrasiak N."/>
        </authorList>
    </citation>
    <scope>NUCLEOTIDE SEQUENCE</scope>
    <source>
        <strain evidence="2">GSE-TBD4-15B</strain>
    </source>
</reference>
<name>A0A951U3Q7_9CYAN</name>
<dbReference type="AlphaFoldDB" id="A0A951U3Q7"/>
<gene>
    <name evidence="2" type="ORF">KME07_05185</name>
</gene>
<dbReference type="InterPro" id="IPR053022">
    <property type="entry name" value="Chloroplast_translocon_comp"/>
</dbReference>
<evidence type="ECO:0000313" key="3">
    <source>
        <dbReference type="Proteomes" id="UP000707356"/>
    </source>
</evidence>
<keyword evidence="1" id="KW-0812">Transmembrane</keyword>
<comment type="caution">
    <text evidence="2">The sequence shown here is derived from an EMBL/GenBank/DDBJ whole genome shotgun (WGS) entry which is preliminary data.</text>
</comment>
<accession>A0A951U3Q7</accession>
<reference evidence="2" key="1">
    <citation type="submission" date="2021-05" db="EMBL/GenBank/DDBJ databases">
        <authorList>
            <person name="Pietrasiak N."/>
            <person name="Ward R."/>
            <person name="Stajich J.E."/>
            <person name="Kurbessoian T."/>
        </authorList>
    </citation>
    <scope>NUCLEOTIDE SEQUENCE</scope>
    <source>
        <strain evidence="2">GSE-TBD4-15B</strain>
    </source>
</reference>
<keyword evidence="1" id="KW-0472">Membrane</keyword>
<keyword evidence="1" id="KW-1133">Transmembrane helix</keyword>
<dbReference type="PANTHER" id="PTHR34457:SF3">
    <property type="entry name" value="PROTEIN TIC236, CHLOROPLASTIC"/>
    <property type="match status" value="1"/>
</dbReference>
<dbReference type="EMBL" id="JAHHHV010000021">
    <property type="protein sequence ID" value="MBW4464820.1"/>
    <property type="molecule type" value="Genomic_DNA"/>
</dbReference>
<evidence type="ECO:0000313" key="2">
    <source>
        <dbReference type="EMBL" id="MBW4464820.1"/>
    </source>
</evidence>
<evidence type="ECO:0000256" key="1">
    <source>
        <dbReference type="SAM" id="Phobius"/>
    </source>
</evidence>
<feature type="transmembrane region" description="Helical" evidence="1">
    <location>
        <begin position="32"/>
        <end position="54"/>
    </location>
</feature>
<sequence>MRLSPEITKPIDPLTAAELDLPKQRNWLLRGALLLGGLAVAGGIMGASWSAAYVQNELVPQLSQELTRLLERPIQLGAIEQISWSGLRVGRSVIPATATDADELSVEAIDVRFNPVQAFQQRRVLLTVTLVRPTGYFDQTPDGKWVNLDLKFDDDEQIEVEKIRLQDATLTLAPQPVILDADPLDPGEVWDTSAHPRQMTLRHVSGSLSLQDQGERLLLDLVAQPVELGKTEGKLQGKIQLKGDARFKAKQFQIALRTQALQLNSLSTFIPTDFKLLSGRLDADLNVKIQPDRPVALSGEAKLRQLSARAKGEPNLFSGVEGDIRLRQQDILLSRGKLNFGLIPFGLDGNINLERGFNLKARVDSVEAKPFMKTLKLNPPFPVEGTLEAPNLHLTGSFEHPTLWGTAHAGKPIKFDRLAMASVVGSFRLDLGTHYLQLEQILAKPVMGGTVETRGELWLEHDDAKLQVEAKLPADAIAQLYALDLPERTLGQLNAQAQVSVDNNDPTVAADWQLVQGRYPAAGKVSFAQDVLRLHQMQAKIGDGQITAAAELNPRGWQAQLNGAQIPLNQLSPQIPGKLQAGRLQAQLQAEGKDLSLTSLQATGDLQLQLDQGSAQADLTASQGRWQADVTGTAPMQLLANLPGNLAGQLQLRGQLNQLDLAQTEADGSILLTETLPQPVTAEFDWKGEKLHLKQSGTEHVRADGWITPDFSSLSNSALDLNLSIQDYNLAQLPLLLPVASAGLVNLDGKVSGTPAAPQIYSSVKIAGLSVQDFRFEPLQGQLQSQPDHRVSLDLKGRSDRLALTLDSHYRPAEFAVQLDRAVVEGKLVGERLLARLQNFDLEKLNLAPVEAMGLVRGRLAGDVDVNLAKPLAATEPFATANLEVTQPGLGAINAQPTPEHMTDRLTGQVTYQNGIASLSQGTLQLGSSSYRLAAEMNPQRAEFKSQVVVDQGKLQDLLSLLPPDQLIALVQPIAESLPASLPVQMPTSAEIAQLNGLFSAALSVQSAGDGLTAQLGLQGQNWQLADYKIGRLAVANAELKGQTLMLPSVRAEEFSLRLNNQQQQFDAQFGFAGQVSPTAVAGQLQLVGLDLPQIKAAFDLPIELTGRVHALAQISGSPSQPDLTGTLHLSGVNLRDLPIDEAKVGFSFINQQLQLESWQGLEAQADAQVHLGLEHPLEPLEHSPEEQR</sequence>
<organism evidence="2 3">
    <name type="scientific">Pegethrix bostrychoides GSE-TBD4-15B</name>
    <dbReference type="NCBI Taxonomy" id="2839662"/>
    <lineage>
        <taxon>Bacteria</taxon>
        <taxon>Bacillati</taxon>
        <taxon>Cyanobacteriota</taxon>
        <taxon>Cyanophyceae</taxon>
        <taxon>Oculatellales</taxon>
        <taxon>Oculatellaceae</taxon>
        <taxon>Pegethrix</taxon>
    </lineage>
</organism>
<dbReference type="Proteomes" id="UP000707356">
    <property type="component" value="Unassembled WGS sequence"/>
</dbReference>
<dbReference type="PANTHER" id="PTHR34457">
    <property type="entry name" value="EMBRYO DEFECTIVE 2410"/>
    <property type="match status" value="1"/>
</dbReference>
<proteinExistence type="predicted"/>